<proteinExistence type="predicted"/>
<feature type="domain" description="BSD" evidence="3">
    <location>
        <begin position="206"/>
        <end position="258"/>
    </location>
</feature>
<feature type="region of interest" description="Disordered" evidence="2">
    <location>
        <begin position="75"/>
        <end position="104"/>
    </location>
</feature>
<dbReference type="SMART" id="SM00751">
    <property type="entry name" value="BSD"/>
    <property type="match status" value="1"/>
</dbReference>
<dbReference type="FunCoup" id="A0A1S0UB80">
    <property type="interactions" value="86"/>
</dbReference>
<organism evidence="4">
    <name type="scientific">Loa loa</name>
    <name type="common">Eye worm</name>
    <name type="synonym">Filaria loa</name>
    <dbReference type="NCBI Taxonomy" id="7209"/>
    <lineage>
        <taxon>Eukaryota</taxon>
        <taxon>Metazoa</taxon>
        <taxon>Ecdysozoa</taxon>
        <taxon>Nematoda</taxon>
        <taxon>Chromadorea</taxon>
        <taxon>Rhabditida</taxon>
        <taxon>Spirurina</taxon>
        <taxon>Spiruromorpha</taxon>
        <taxon>Filarioidea</taxon>
        <taxon>Onchocercidae</taxon>
        <taxon>Loa</taxon>
    </lineage>
</organism>
<protein>
    <submittedName>
        <fullName evidence="4">BSD domain-containing protein</fullName>
    </submittedName>
</protein>
<dbReference type="PANTHER" id="PTHR16019">
    <property type="entry name" value="SYNAPSE-ASSOCIATED PROTEIN"/>
    <property type="match status" value="1"/>
</dbReference>
<dbReference type="GO" id="GO:0045202">
    <property type="term" value="C:synapse"/>
    <property type="evidence" value="ECO:0007669"/>
    <property type="project" value="TreeGrafter"/>
</dbReference>
<sequence>MLVFFKEMNNITSWMQQAKQVTKKISDMMYIPSEDNVEPEMTLGDVVSKDENVETETQEKGISLKEVENKENISSNNGLMVKFESGSDGKSNVEGSNRSKLETNGPTTVEAAKKYANSFFSLAMEATAKAAITAEETAKKLQNVVTEKTIIGSLDKEQAKFKDEVNANKLTACILPWSDLPDQWVAKKHILSLSLDARNFIRDPPSETNFDFAQMQSLAAALLEDDPNLRKIRFQLVPKKLNEERFWRNYFYRVSLVRQAALGENCPLVAELPVSSRAIELDESVKSSGLEGKKAQEEVEMKKGDDFLKTSLKKRGETGNEDSEAKNKKLDEVRENIACATQERVEEDLERDLINSLNDYELVSGQIDKTDEQWEEEITELLNSA</sequence>
<dbReference type="InParanoid" id="A0A1S0UB80"/>
<dbReference type="GO" id="GO:0038203">
    <property type="term" value="P:TORC2 signaling"/>
    <property type="evidence" value="ECO:0007669"/>
    <property type="project" value="TreeGrafter"/>
</dbReference>
<dbReference type="EMBL" id="JH712159">
    <property type="protein sequence ID" value="EFO28047.2"/>
    <property type="molecule type" value="Genomic_DNA"/>
</dbReference>
<evidence type="ECO:0000256" key="1">
    <source>
        <dbReference type="SAM" id="Coils"/>
    </source>
</evidence>
<feature type="compositionally biased region" description="Polar residues" evidence="2">
    <location>
        <begin position="88"/>
        <end position="104"/>
    </location>
</feature>
<dbReference type="OMA" id="WMQQAKE"/>
<dbReference type="AlphaFoldDB" id="A0A1S0UB80"/>
<gene>
    <name evidence="4" type="ORF">LOAG_00439</name>
</gene>
<dbReference type="GO" id="GO:0005794">
    <property type="term" value="C:Golgi apparatus"/>
    <property type="evidence" value="ECO:0007669"/>
    <property type="project" value="TreeGrafter"/>
</dbReference>
<dbReference type="PANTHER" id="PTHR16019:SF6">
    <property type="entry name" value="SYNAPSE-ASSOCIATED PROTEIN 1"/>
    <property type="match status" value="1"/>
</dbReference>
<dbReference type="GO" id="GO:0048172">
    <property type="term" value="P:regulation of short-term neuronal synaptic plasticity"/>
    <property type="evidence" value="ECO:0007669"/>
    <property type="project" value="TreeGrafter"/>
</dbReference>
<dbReference type="PROSITE" id="PS50858">
    <property type="entry name" value="BSD"/>
    <property type="match status" value="1"/>
</dbReference>
<dbReference type="GeneID" id="9937807"/>
<dbReference type="OrthoDB" id="47923at2759"/>
<evidence type="ECO:0000313" key="4">
    <source>
        <dbReference type="EMBL" id="EFO28047.2"/>
    </source>
</evidence>
<evidence type="ECO:0000256" key="2">
    <source>
        <dbReference type="SAM" id="MobiDB-lite"/>
    </source>
</evidence>
<dbReference type="InterPro" id="IPR005607">
    <property type="entry name" value="BSD_dom"/>
</dbReference>
<dbReference type="SUPFAM" id="SSF140383">
    <property type="entry name" value="BSD domain-like"/>
    <property type="match status" value="1"/>
</dbReference>
<reference evidence="4" key="1">
    <citation type="submission" date="2012-04" db="EMBL/GenBank/DDBJ databases">
        <title>The Genome Sequence of Loa loa.</title>
        <authorList>
            <consortium name="The Broad Institute Genome Sequencing Platform"/>
            <consortium name="Broad Institute Genome Sequencing Center for Infectious Disease"/>
            <person name="Nutman T.B."/>
            <person name="Fink D.L."/>
            <person name="Russ C."/>
            <person name="Young S."/>
            <person name="Zeng Q."/>
            <person name="Gargeya S."/>
            <person name="Alvarado L."/>
            <person name="Berlin A."/>
            <person name="Chapman S.B."/>
            <person name="Chen Z."/>
            <person name="Freedman E."/>
            <person name="Gellesch M."/>
            <person name="Goldberg J."/>
            <person name="Griggs A."/>
            <person name="Gujja S."/>
            <person name="Heilman E.R."/>
            <person name="Heiman D."/>
            <person name="Howarth C."/>
            <person name="Mehta T."/>
            <person name="Neiman D."/>
            <person name="Pearson M."/>
            <person name="Roberts A."/>
            <person name="Saif S."/>
            <person name="Shea T."/>
            <person name="Shenoy N."/>
            <person name="Sisk P."/>
            <person name="Stolte C."/>
            <person name="Sykes S."/>
            <person name="White J."/>
            <person name="Yandava C."/>
            <person name="Haas B."/>
            <person name="Henn M.R."/>
            <person name="Nusbaum C."/>
            <person name="Birren B."/>
        </authorList>
    </citation>
    <scope>NUCLEOTIDE SEQUENCE [LARGE SCALE GENOMIC DNA]</scope>
</reference>
<feature type="coiled-coil region" evidence="1">
    <location>
        <begin position="323"/>
        <end position="350"/>
    </location>
</feature>
<keyword evidence="1" id="KW-0175">Coiled coil</keyword>
<evidence type="ECO:0000259" key="3">
    <source>
        <dbReference type="PROSITE" id="PS50858"/>
    </source>
</evidence>
<dbReference type="RefSeq" id="XP_003136027.2">
    <property type="nucleotide sequence ID" value="XM_003135979.2"/>
</dbReference>
<dbReference type="KEGG" id="loa:LOAG_00439"/>
<dbReference type="CTD" id="9937807"/>
<dbReference type="Gene3D" id="1.10.3970.10">
    <property type="entry name" value="BSD domain"/>
    <property type="match status" value="1"/>
</dbReference>
<dbReference type="GO" id="GO:0005634">
    <property type="term" value="C:nucleus"/>
    <property type="evidence" value="ECO:0007669"/>
    <property type="project" value="TreeGrafter"/>
</dbReference>
<dbReference type="Pfam" id="PF03909">
    <property type="entry name" value="BSD"/>
    <property type="match status" value="1"/>
</dbReference>
<dbReference type="InterPro" id="IPR051494">
    <property type="entry name" value="BSD_domain-containing"/>
</dbReference>
<dbReference type="InterPro" id="IPR035925">
    <property type="entry name" value="BSD_dom_sf"/>
</dbReference>
<accession>A0A1S0UB80</accession>
<name>A0A1S0UB80_LOALO</name>